<dbReference type="AlphaFoldDB" id="A0A0L8I0F4"/>
<reference evidence="1" key="1">
    <citation type="submission" date="2015-07" db="EMBL/GenBank/DDBJ databases">
        <title>MeaNS - Measles Nucleotide Surveillance Program.</title>
        <authorList>
            <person name="Tran T."/>
            <person name="Druce J."/>
        </authorList>
    </citation>
    <scope>NUCLEOTIDE SEQUENCE</scope>
    <source>
        <strain evidence="1">UCB-OBI-ISO-001</strain>
        <tissue evidence="1">Gonad</tissue>
    </source>
</reference>
<evidence type="ECO:0000313" key="1">
    <source>
        <dbReference type="EMBL" id="KOF94988.1"/>
    </source>
</evidence>
<dbReference type="EMBL" id="KQ416831">
    <property type="protein sequence ID" value="KOF94988.1"/>
    <property type="molecule type" value="Genomic_DNA"/>
</dbReference>
<sequence>MINMAAWIKSDQHMSALIKLLKLVFESCKRFLYRTSKKLYCYRYTIPALRILKRKSNSSLSSMIIWENEIMPTDARAERRKSKPYTFCCRASGDCSCNGKNSSDQTMELRSPLIAKTMELYPHDICESPAVSKMQNSHVIRADNEFEESIVSPVTEDFFIYDELDSEFNHKFTFF</sequence>
<gene>
    <name evidence="1" type="ORF">OCBIM_22039841mg</name>
</gene>
<name>A0A0L8I0F4_OCTBM</name>
<protein>
    <submittedName>
        <fullName evidence="1">Uncharacterized protein</fullName>
    </submittedName>
</protein>
<proteinExistence type="predicted"/>
<accession>A0A0L8I0F4</accession>
<organism evidence="1">
    <name type="scientific">Octopus bimaculoides</name>
    <name type="common">California two-spotted octopus</name>
    <dbReference type="NCBI Taxonomy" id="37653"/>
    <lineage>
        <taxon>Eukaryota</taxon>
        <taxon>Metazoa</taxon>
        <taxon>Spiralia</taxon>
        <taxon>Lophotrochozoa</taxon>
        <taxon>Mollusca</taxon>
        <taxon>Cephalopoda</taxon>
        <taxon>Coleoidea</taxon>
        <taxon>Octopodiformes</taxon>
        <taxon>Octopoda</taxon>
        <taxon>Incirrata</taxon>
        <taxon>Octopodidae</taxon>
        <taxon>Octopus</taxon>
    </lineage>
</organism>